<evidence type="ECO:0000256" key="9">
    <source>
        <dbReference type="ARBA" id="ARBA00022989"/>
    </source>
</evidence>
<dbReference type="GO" id="GO:0009055">
    <property type="term" value="F:electron transfer activity"/>
    <property type="evidence" value="ECO:0007669"/>
    <property type="project" value="TreeGrafter"/>
</dbReference>
<feature type="transmembrane region" description="Helical" evidence="12">
    <location>
        <begin position="6"/>
        <end position="34"/>
    </location>
</feature>
<evidence type="ECO:0000256" key="2">
    <source>
        <dbReference type="ARBA" id="ARBA00007543"/>
    </source>
</evidence>
<evidence type="ECO:0000313" key="13">
    <source>
        <dbReference type="EMBL" id="QBD77944.1"/>
    </source>
</evidence>
<dbReference type="Proteomes" id="UP000290365">
    <property type="component" value="Chromosome"/>
</dbReference>
<dbReference type="GO" id="GO:0070069">
    <property type="term" value="C:cytochrome complex"/>
    <property type="evidence" value="ECO:0007669"/>
    <property type="project" value="TreeGrafter"/>
</dbReference>
<dbReference type="InterPro" id="IPR003317">
    <property type="entry name" value="Cyt-d_oxidase_su2"/>
</dbReference>
<evidence type="ECO:0000313" key="14">
    <source>
        <dbReference type="Proteomes" id="UP000290365"/>
    </source>
</evidence>
<keyword evidence="9 12" id="KW-1133">Transmembrane helix</keyword>
<dbReference type="Pfam" id="PF02322">
    <property type="entry name" value="Cyt_bd_oxida_II"/>
    <property type="match status" value="1"/>
</dbReference>
<feature type="transmembrane region" description="Helical" evidence="12">
    <location>
        <begin position="265"/>
        <end position="287"/>
    </location>
</feature>
<organism evidence="13 14">
    <name type="scientific">Ktedonosporobacter rubrisoli</name>
    <dbReference type="NCBI Taxonomy" id="2509675"/>
    <lineage>
        <taxon>Bacteria</taxon>
        <taxon>Bacillati</taxon>
        <taxon>Chloroflexota</taxon>
        <taxon>Ktedonobacteria</taxon>
        <taxon>Ktedonobacterales</taxon>
        <taxon>Ktedonosporobacteraceae</taxon>
        <taxon>Ktedonosporobacter</taxon>
    </lineage>
</organism>
<keyword evidence="3" id="KW-0813">Transport</keyword>
<dbReference type="KEGG" id="kbs:EPA93_18860"/>
<comment type="similarity">
    <text evidence="2">Belongs to the cytochrome ubiquinol oxidase subunit 2 family.</text>
</comment>
<comment type="subcellular location">
    <subcellularLocation>
        <location evidence="1">Cell membrane</location>
        <topology evidence="1">Multi-pass membrane protein</topology>
    </subcellularLocation>
</comment>
<keyword evidence="6 12" id="KW-0812">Transmembrane</keyword>
<name>A0A4P6JRH9_KTERU</name>
<dbReference type="PANTHER" id="PTHR43141">
    <property type="entry name" value="CYTOCHROME BD2 SUBUNIT II"/>
    <property type="match status" value="1"/>
</dbReference>
<feature type="transmembrane region" description="Helical" evidence="12">
    <location>
        <begin position="55"/>
        <end position="74"/>
    </location>
</feature>
<evidence type="ECO:0000256" key="10">
    <source>
        <dbReference type="ARBA" id="ARBA00023004"/>
    </source>
</evidence>
<dbReference type="GO" id="GO:0016682">
    <property type="term" value="F:oxidoreductase activity, acting on diphenols and related substances as donors, oxygen as acceptor"/>
    <property type="evidence" value="ECO:0007669"/>
    <property type="project" value="TreeGrafter"/>
</dbReference>
<feature type="transmembrane region" description="Helical" evidence="12">
    <location>
        <begin position="167"/>
        <end position="190"/>
    </location>
</feature>
<keyword evidence="14" id="KW-1185">Reference proteome</keyword>
<evidence type="ECO:0000256" key="4">
    <source>
        <dbReference type="ARBA" id="ARBA00022475"/>
    </source>
</evidence>
<keyword evidence="7" id="KW-0479">Metal-binding</keyword>
<feature type="transmembrane region" description="Helical" evidence="12">
    <location>
        <begin position="202"/>
        <end position="225"/>
    </location>
</feature>
<dbReference type="RefSeq" id="WP_129888997.1">
    <property type="nucleotide sequence ID" value="NZ_CP035758.1"/>
</dbReference>
<dbReference type="GO" id="GO:0005886">
    <property type="term" value="C:plasma membrane"/>
    <property type="evidence" value="ECO:0007669"/>
    <property type="project" value="UniProtKB-SubCell"/>
</dbReference>
<dbReference type="AlphaFoldDB" id="A0A4P6JRH9"/>
<dbReference type="EMBL" id="CP035758">
    <property type="protein sequence ID" value="QBD77944.1"/>
    <property type="molecule type" value="Genomic_DNA"/>
</dbReference>
<dbReference type="GO" id="GO:0046872">
    <property type="term" value="F:metal ion binding"/>
    <property type="evidence" value="ECO:0007669"/>
    <property type="project" value="UniProtKB-KW"/>
</dbReference>
<protein>
    <submittedName>
        <fullName evidence="13">Cytochrome d ubiquinol oxidase subunit II</fullName>
    </submittedName>
</protein>
<accession>A0A4P6JRH9</accession>
<sequence>MPTLWFILVAFMLVVYVVLDGFDLGAGVIHLFVARNDRERRMILRAIGPVWDGNEVWIIAAGGTLFFTFPLLYASSFSGFYLPLIIVLWLLIVRGVSVELRSRIPSPVWSSFWDGLFFIGSALLAIFFGAALGNVMRGVPLHSDGYFFEALWTDFNPYSTDPGILDWYTILIGLMALATLIMHGANYIAVKTTQELQIRSRHVARGAWVATAVLTVLSTIATFLIQHQILASFQARPWGVIFPLLAFIGLIGTFLFNLSGRDLPALFSSGAFIVGMLASSAFGLYPLVLPAVNPAYSLTISNAAGSLYGQTVGLVWWLIGIALAILYFVLTYRLFWGKISEAELNAH</sequence>
<proteinExistence type="inferred from homology"/>
<evidence type="ECO:0000256" key="8">
    <source>
        <dbReference type="ARBA" id="ARBA00022982"/>
    </source>
</evidence>
<keyword evidence="11 12" id="KW-0472">Membrane</keyword>
<evidence type="ECO:0000256" key="5">
    <source>
        <dbReference type="ARBA" id="ARBA00022617"/>
    </source>
</evidence>
<dbReference type="PANTHER" id="PTHR43141:SF5">
    <property type="entry name" value="CYTOCHROME BD-I UBIQUINOL OXIDASE SUBUNIT 2"/>
    <property type="match status" value="1"/>
</dbReference>
<feature type="transmembrane region" description="Helical" evidence="12">
    <location>
        <begin position="307"/>
        <end position="330"/>
    </location>
</feature>
<keyword evidence="5" id="KW-0349">Heme</keyword>
<gene>
    <name evidence="13" type="primary">cydB</name>
    <name evidence="13" type="ORF">EPA93_18860</name>
</gene>
<dbReference type="OrthoDB" id="9776710at2"/>
<evidence type="ECO:0000256" key="7">
    <source>
        <dbReference type="ARBA" id="ARBA00022723"/>
    </source>
</evidence>
<reference evidence="13 14" key="1">
    <citation type="submission" date="2019-01" db="EMBL/GenBank/DDBJ databases">
        <title>Ktedonosporobacter rubrisoli SCAWS-G2.</title>
        <authorList>
            <person name="Huang Y."/>
            <person name="Yan B."/>
        </authorList>
    </citation>
    <scope>NUCLEOTIDE SEQUENCE [LARGE SCALE GENOMIC DNA]</scope>
    <source>
        <strain evidence="13 14">SCAWS-G2</strain>
    </source>
</reference>
<dbReference type="GO" id="GO:0019646">
    <property type="term" value="P:aerobic electron transport chain"/>
    <property type="evidence" value="ECO:0007669"/>
    <property type="project" value="TreeGrafter"/>
</dbReference>
<feature type="transmembrane region" description="Helical" evidence="12">
    <location>
        <begin position="80"/>
        <end position="100"/>
    </location>
</feature>
<dbReference type="PIRSF" id="PIRSF000267">
    <property type="entry name" value="Cyt_oxidse_sub2"/>
    <property type="match status" value="1"/>
</dbReference>
<feature type="transmembrane region" description="Helical" evidence="12">
    <location>
        <begin position="237"/>
        <end position="258"/>
    </location>
</feature>
<evidence type="ECO:0000256" key="6">
    <source>
        <dbReference type="ARBA" id="ARBA00022692"/>
    </source>
</evidence>
<keyword evidence="10" id="KW-0408">Iron</keyword>
<evidence type="ECO:0000256" key="3">
    <source>
        <dbReference type="ARBA" id="ARBA00022448"/>
    </source>
</evidence>
<keyword evidence="8" id="KW-0249">Electron transport</keyword>
<feature type="transmembrane region" description="Helical" evidence="12">
    <location>
        <begin position="112"/>
        <end position="132"/>
    </location>
</feature>
<dbReference type="NCBIfam" id="TIGR00203">
    <property type="entry name" value="cydB"/>
    <property type="match status" value="1"/>
</dbReference>
<evidence type="ECO:0000256" key="11">
    <source>
        <dbReference type="ARBA" id="ARBA00023136"/>
    </source>
</evidence>
<keyword evidence="4" id="KW-1003">Cell membrane</keyword>
<evidence type="ECO:0000256" key="1">
    <source>
        <dbReference type="ARBA" id="ARBA00004651"/>
    </source>
</evidence>
<evidence type="ECO:0000256" key="12">
    <source>
        <dbReference type="SAM" id="Phobius"/>
    </source>
</evidence>